<dbReference type="Gene3D" id="1.25.40.10">
    <property type="entry name" value="Tetratricopeptide repeat domain"/>
    <property type="match status" value="1"/>
</dbReference>
<evidence type="ECO:0000259" key="4">
    <source>
        <dbReference type="Pfam" id="PF04577"/>
    </source>
</evidence>
<dbReference type="EMBL" id="JAABNR010000003">
    <property type="protein sequence ID" value="NBZ86780.1"/>
    <property type="molecule type" value="Genomic_DNA"/>
</dbReference>
<gene>
    <name evidence="5" type="ORF">GV832_04240</name>
</gene>
<dbReference type="AlphaFoldDB" id="A0AAE5BRN5"/>
<keyword evidence="2" id="KW-0808">Transferase</keyword>
<protein>
    <submittedName>
        <fullName evidence="5">DUF563 domain-containing protein</fullName>
    </submittedName>
</protein>
<dbReference type="RefSeq" id="WP_168773593.1">
    <property type="nucleotide sequence ID" value="NZ_JAABNR010000003.1"/>
</dbReference>
<proteinExistence type="predicted"/>
<dbReference type="PANTHER" id="PTHR20961">
    <property type="entry name" value="GLYCOSYLTRANSFERASE"/>
    <property type="match status" value="1"/>
</dbReference>
<dbReference type="InterPro" id="IPR007657">
    <property type="entry name" value="Glycosyltransferase_61"/>
</dbReference>
<dbReference type="GO" id="GO:0016757">
    <property type="term" value="F:glycosyltransferase activity"/>
    <property type="evidence" value="ECO:0007669"/>
    <property type="project" value="UniProtKB-KW"/>
</dbReference>
<dbReference type="Pfam" id="PF04577">
    <property type="entry name" value="Glyco_transf_61"/>
    <property type="match status" value="1"/>
</dbReference>
<evidence type="ECO:0000256" key="3">
    <source>
        <dbReference type="ARBA" id="ARBA00023180"/>
    </source>
</evidence>
<evidence type="ECO:0000256" key="2">
    <source>
        <dbReference type="ARBA" id="ARBA00022679"/>
    </source>
</evidence>
<dbReference type="InterPro" id="IPR011990">
    <property type="entry name" value="TPR-like_helical_dom_sf"/>
</dbReference>
<feature type="domain" description="Glycosyltransferase 61 catalytic" evidence="4">
    <location>
        <begin position="166"/>
        <end position="379"/>
    </location>
</feature>
<sequence>MQNQIHFDLPPEDLILDPFHAPGFHVLRQPKFLWRSIPAGRIHGFVASEHPSIAERITATLSATKRDRMFTRALETATVPVHLTDVWFRKSWVTQGDRCLISGAAGLRLLNRYVWENEEVDPEGDTTLADHFTRLQAVPGPRQLTLAPTLPPETPIAIECRNTFNYYHFLTESLCQLCLVEETGLKGPIYLHFPNNEDKTRAFTRAFVEALFPELSPRVIFDRSPAHHDAVVVPYNFTASLYQFSNAELDAFEHEFPPVGAWKGRRATRASHAILAGHAVDSSLFKLRARALKAIQGRDTSHLPKRFWVTREGEARDRRMKGEDEILDMLRLFGFESVAFERLAPLDQIALMAGAEMMISYHGAGFTNMLFAPPDATVIELGTLQTAQYRWSDFWPLAAVSGCRYLTFFADFDAEDPTREPLFSEDGIVPVHLSRLGLARVMSVVVALLDQIPEFQTAAEVQILGQTLMQLGEYDRARALFETHKHLAEGHTGLSLAMADLADHQGDRAQTLAALYCAYRADPSDWAVLIRMLWCARAMNQGELVGTLLATLHDGFPDRFEAFSRARPWVRDFYNPDIAQTA</sequence>
<comment type="caution">
    <text evidence="5">The sequence shown here is derived from an EMBL/GenBank/DDBJ whole genome shotgun (WGS) entry which is preliminary data.</text>
</comment>
<evidence type="ECO:0000313" key="5">
    <source>
        <dbReference type="EMBL" id="NBZ86780.1"/>
    </source>
</evidence>
<name>A0AAE5BRN5_9RHOB</name>
<reference evidence="5" key="1">
    <citation type="submission" date="2020-01" db="EMBL/GenBank/DDBJ databases">
        <authorList>
            <person name="Chen W.-M."/>
        </authorList>
    </citation>
    <scope>NUCLEOTIDE SEQUENCE</scope>
    <source>
        <strain evidence="5">CYK-10</strain>
    </source>
</reference>
<keyword evidence="1" id="KW-0328">Glycosyltransferase</keyword>
<dbReference type="SUPFAM" id="SSF48452">
    <property type="entry name" value="TPR-like"/>
    <property type="match status" value="1"/>
</dbReference>
<dbReference type="Proteomes" id="UP001193501">
    <property type="component" value="Unassembled WGS sequence"/>
</dbReference>
<dbReference type="InterPro" id="IPR049625">
    <property type="entry name" value="Glyco_transf_61_cat"/>
</dbReference>
<accession>A0AAE5BRN5</accession>
<evidence type="ECO:0000313" key="6">
    <source>
        <dbReference type="Proteomes" id="UP001193501"/>
    </source>
</evidence>
<keyword evidence="3" id="KW-0325">Glycoprotein</keyword>
<keyword evidence="6" id="KW-1185">Reference proteome</keyword>
<evidence type="ECO:0000256" key="1">
    <source>
        <dbReference type="ARBA" id="ARBA00022676"/>
    </source>
</evidence>
<organism evidence="5 6">
    <name type="scientific">Stagnihabitans tardus</name>
    <dbReference type="NCBI Taxonomy" id="2699202"/>
    <lineage>
        <taxon>Bacteria</taxon>
        <taxon>Pseudomonadati</taxon>
        <taxon>Pseudomonadota</taxon>
        <taxon>Alphaproteobacteria</taxon>
        <taxon>Rhodobacterales</taxon>
        <taxon>Paracoccaceae</taxon>
        <taxon>Stagnihabitans</taxon>
    </lineage>
</organism>